<evidence type="ECO:0000313" key="1">
    <source>
        <dbReference type="EMBL" id="SDX88087.1"/>
    </source>
</evidence>
<reference evidence="1 2" key="1">
    <citation type="submission" date="2016-10" db="EMBL/GenBank/DDBJ databases">
        <authorList>
            <person name="de Groot N.N."/>
        </authorList>
    </citation>
    <scope>NUCLEOTIDE SEQUENCE [LARGE SCALE GENOMIC DNA]</scope>
    <source>
        <strain evidence="1 2">Nm1</strain>
    </source>
</reference>
<dbReference type="RefSeq" id="WP_090412460.1">
    <property type="nucleotide sequence ID" value="NZ_FNOY01000011.1"/>
</dbReference>
<proteinExistence type="predicted"/>
<dbReference type="OrthoDB" id="8778402at2"/>
<gene>
    <name evidence="1" type="ORF">SAMN05421881_101136</name>
</gene>
<dbReference type="EMBL" id="FNOY01000011">
    <property type="protein sequence ID" value="SDX88087.1"/>
    <property type="molecule type" value="Genomic_DNA"/>
</dbReference>
<organism evidence="1 2">
    <name type="scientific">Nitrosomonas halophila</name>
    <dbReference type="NCBI Taxonomy" id="44576"/>
    <lineage>
        <taxon>Bacteria</taxon>
        <taxon>Pseudomonadati</taxon>
        <taxon>Pseudomonadota</taxon>
        <taxon>Betaproteobacteria</taxon>
        <taxon>Nitrosomonadales</taxon>
        <taxon>Nitrosomonadaceae</taxon>
        <taxon>Nitrosomonas</taxon>
    </lineage>
</organism>
<evidence type="ECO:0000313" key="2">
    <source>
        <dbReference type="Proteomes" id="UP000198640"/>
    </source>
</evidence>
<keyword evidence="2" id="KW-1185">Reference proteome</keyword>
<name>A0A1H3FB69_9PROT</name>
<sequence length="112" mass="12680">MFKIEQQKTVIWPVPVSIPRDGGRITRSTFDAEFELLPQNEFTAIYQQDGGNDEDLLRRVLVGWQGVADPDGDPFDYSEERRELLIGIPYVRTALVSAYLDCSFGKAAARKN</sequence>
<dbReference type="Proteomes" id="UP000198640">
    <property type="component" value="Unassembled WGS sequence"/>
</dbReference>
<evidence type="ECO:0008006" key="3">
    <source>
        <dbReference type="Google" id="ProtNLM"/>
    </source>
</evidence>
<dbReference type="STRING" id="44576.SAMN05421881_101136"/>
<accession>A0A1H3FB69</accession>
<dbReference type="AlphaFoldDB" id="A0A1H3FB69"/>
<protein>
    <recommendedName>
        <fullName evidence="3">Phage tail assembly chaperone</fullName>
    </recommendedName>
</protein>